<name>A0A9X9XDN8_9PROT</name>
<keyword evidence="1" id="KW-0233">DNA recombination</keyword>
<dbReference type="EMBL" id="JAAEDL010000014">
    <property type="protein sequence ID" value="MBR0681824.1"/>
    <property type="molecule type" value="Genomic_DNA"/>
</dbReference>
<dbReference type="SUPFAM" id="SSF56349">
    <property type="entry name" value="DNA breaking-rejoining enzymes"/>
    <property type="match status" value="1"/>
</dbReference>
<evidence type="ECO:0000313" key="3">
    <source>
        <dbReference type="Proteomes" id="UP001138709"/>
    </source>
</evidence>
<protein>
    <recommendedName>
        <fullName evidence="4">Tyr recombinase domain-containing protein</fullName>
    </recommendedName>
</protein>
<evidence type="ECO:0000256" key="1">
    <source>
        <dbReference type="ARBA" id="ARBA00023172"/>
    </source>
</evidence>
<dbReference type="GO" id="GO:0015074">
    <property type="term" value="P:DNA integration"/>
    <property type="evidence" value="ECO:0007669"/>
    <property type="project" value="InterPro"/>
</dbReference>
<evidence type="ECO:0008006" key="4">
    <source>
        <dbReference type="Google" id="ProtNLM"/>
    </source>
</evidence>
<reference evidence="2" key="1">
    <citation type="submission" date="2020-01" db="EMBL/GenBank/DDBJ databases">
        <authorList>
            <person name="Rat A."/>
        </authorList>
    </citation>
    <scope>NUCLEOTIDE SEQUENCE</scope>
    <source>
        <strain evidence="2">LMG 31228</strain>
    </source>
</reference>
<dbReference type="AlphaFoldDB" id="A0A9X9XDN8"/>
<dbReference type="InterPro" id="IPR013762">
    <property type="entry name" value="Integrase-like_cat_sf"/>
</dbReference>
<evidence type="ECO:0000313" key="2">
    <source>
        <dbReference type="EMBL" id="MBR0681824.1"/>
    </source>
</evidence>
<dbReference type="GO" id="GO:0006310">
    <property type="term" value="P:DNA recombination"/>
    <property type="evidence" value="ECO:0007669"/>
    <property type="project" value="UniProtKB-KW"/>
</dbReference>
<keyword evidence="3" id="KW-1185">Reference proteome</keyword>
<dbReference type="Proteomes" id="UP001138709">
    <property type="component" value="Unassembled WGS sequence"/>
</dbReference>
<dbReference type="GO" id="GO:0003677">
    <property type="term" value="F:DNA binding"/>
    <property type="evidence" value="ECO:0007669"/>
    <property type="project" value="InterPro"/>
</dbReference>
<comment type="caution">
    <text evidence="2">The sequence shown here is derived from an EMBL/GenBank/DDBJ whole genome shotgun (WGS) entry which is preliminary data.</text>
</comment>
<dbReference type="InterPro" id="IPR011010">
    <property type="entry name" value="DNA_brk_join_enz"/>
</dbReference>
<dbReference type="RefSeq" id="WP_211847345.1">
    <property type="nucleotide sequence ID" value="NZ_JAAEDL010000014.1"/>
</dbReference>
<gene>
    <name evidence="2" type="ORF">GXW74_15120</name>
</gene>
<organism evidence="2 3">
    <name type="scientific">Neoroseomonas eburnea</name>
    <dbReference type="NCBI Taxonomy" id="1346889"/>
    <lineage>
        <taxon>Bacteria</taxon>
        <taxon>Pseudomonadati</taxon>
        <taxon>Pseudomonadota</taxon>
        <taxon>Alphaproteobacteria</taxon>
        <taxon>Acetobacterales</taxon>
        <taxon>Acetobacteraceae</taxon>
        <taxon>Neoroseomonas</taxon>
    </lineage>
</organism>
<dbReference type="Gene3D" id="1.10.443.10">
    <property type="entry name" value="Intergrase catalytic core"/>
    <property type="match status" value="1"/>
</dbReference>
<accession>A0A9X9XDN8</accession>
<sequence length="207" mass="22841">MATAAPAVVGAGRPRRRSWKVGLPRRTSLSHIDGEYLCPSPDGTLWTYDSFAGAWDKNVARANIRLARRLMKANPLPSRRRKQARETAKMEIRKRLIIGLQRRDLRRTGMVELALSGVPDHQIASLSGHSIETTKRILDTYIPRRSELALAAVEQWEASGGTGKVIALHTLPVQRSLEAAIERVVNASANRTANPSRGANRKKAVSP</sequence>
<proteinExistence type="predicted"/>
<reference evidence="2" key="2">
    <citation type="journal article" date="2021" name="Syst. Appl. Microbiol.">
        <title>Roseomonas hellenica sp. nov., isolated from roots of wild-growing Alkanna tinctoria.</title>
        <authorList>
            <person name="Rat A."/>
            <person name="Naranjo H.D."/>
            <person name="Lebbe L."/>
            <person name="Cnockaert M."/>
            <person name="Krigas N."/>
            <person name="Grigoriadou K."/>
            <person name="Maloupa E."/>
            <person name="Willems A."/>
        </authorList>
    </citation>
    <scope>NUCLEOTIDE SEQUENCE</scope>
    <source>
        <strain evidence="2">LMG 31228</strain>
    </source>
</reference>